<dbReference type="InterPro" id="IPR007110">
    <property type="entry name" value="Ig-like_dom"/>
</dbReference>
<feature type="domain" description="TIR" evidence="11">
    <location>
        <begin position="436"/>
        <end position="655"/>
    </location>
</feature>
<evidence type="ECO:0000256" key="3">
    <source>
        <dbReference type="ARBA" id="ARBA00022737"/>
    </source>
</evidence>
<evidence type="ECO:0000256" key="7">
    <source>
        <dbReference type="ARBA" id="ARBA00023180"/>
    </source>
</evidence>
<feature type="region of interest" description="Disordered" evidence="9">
    <location>
        <begin position="524"/>
        <end position="551"/>
    </location>
</feature>
<keyword evidence="5" id="KW-0520">NAD</keyword>
<evidence type="ECO:0000256" key="9">
    <source>
        <dbReference type="SAM" id="MobiDB-lite"/>
    </source>
</evidence>
<dbReference type="InterPro" id="IPR036179">
    <property type="entry name" value="Ig-like_dom_sf"/>
</dbReference>
<feature type="compositionally biased region" description="Basic and acidic residues" evidence="9">
    <location>
        <begin position="623"/>
        <end position="633"/>
    </location>
</feature>
<gene>
    <name evidence="13" type="ORF">XNOV1_A012074</name>
</gene>
<dbReference type="SUPFAM" id="SSF48726">
    <property type="entry name" value="Immunoglobulin"/>
    <property type="match status" value="3"/>
</dbReference>
<dbReference type="EMBL" id="OY660881">
    <property type="protein sequence ID" value="CAJ1079097.1"/>
    <property type="molecule type" value="Genomic_DNA"/>
</dbReference>
<evidence type="ECO:0000256" key="10">
    <source>
        <dbReference type="SAM" id="Phobius"/>
    </source>
</evidence>
<protein>
    <submittedName>
        <fullName evidence="13">Interleukin-1 receptor type 1-like isoform X1</fullName>
    </submittedName>
</protein>
<dbReference type="PROSITE" id="PS50104">
    <property type="entry name" value="TIR"/>
    <property type="match status" value="1"/>
</dbReference>
<dbReference type="InterPro" id="IPR015621">
    <property type="entry name" value="IL-1_rcpt_fam"/>
</dbReference>
<keyword evidence="10" id="KW-0472">Membrane</keyword>
<evidence type="ECO:0000259" key="12">
    <source>
        <dbReference type="PROSITE" id="PS50835"/>
    </source>
</evidence>
<dbReference type="PANTHER" id="PTHR11890">
    <property type="entry name" value="INTERLEUKIN-1 RECEPTOR FAMILY MEMBER"/>
    <property type="match status" value="1"/>
</dbReference>
<dbReference type="SUPFAM" id="SSF52200">
    <property type="entry name" value="Toll/Interleukin receptor TIR domain"/>
    <property type="match status" value="1"/>
</dbReference>
<dbReference type="InterPro" id="IPR004074">
    <property type="entry name" value="IL-1_rcpt_I/II-typ"/>
</dbReference>
<accession>A0AAV1H4B2</accession>
<keyword evidence="10" id="KW-1133">Transmembrane helix</keyword>
<evidence type="ECO:0000256" key="1">
    <source>
        <dbReference type="ARBA" id="ARBA00009752"/>
    </source>
</evidence>
<dbReference type="PROSITE" id="PS50835">
    <property type="entry name" value="IG_LIKE"/>
    <property type="match status" value="2"/>
</dbReference>
<evidence type="ECO:0000256" key="4">
    <source>
        <dbReference type="ARBA" id="ARBA00022801"/>
    </source>
</evidence>
<evidence type="ECO:0000259" key="11">
    <source>
        <dbReference type="PROSITE" id="PS50104"/>
    </source>
</evidence>
<dbReference type="GO" id="GO:0004908">
    <property type="term" value="F:interleukin-1 receptor activity"/>
    <property type="evidence" value="ECO:0007669"/>
    <property type="project" value="InterPro"/>
</dbReference>
<comment type="similarity">
    <text evidence="1">Belongs to the interleukin-1 receptor family.</text>
</comment>
<keyword evidence="3" id="KW-0677">Repeat</keyword>
<evidence type="ECO:0000313" key="13">
    <source>
        <dbReference type="EMBL" id="CAJ1079097.1"/>
    </source>
</evidence>
<keyword evidence="2" id="KW-0732">Signal</keyword>
<reference evidence="13" key="1">
    <citation type="submission" date="2023-08" db="EMBL/GenBank/DDBJ databases">
        <authorList>
            <person name="Alioto T."/>
            <person name="Alioto T."/>
            <person name="Gomez Garrido J."/>
        </authorList>
    </citation>
    <scope>NUCLEOTIDE SEQUENCE</scope>
</reference>
<organism evidence="13 14">
    <name type="scientific">Xyrichtys novacula</name>
    <name type="common">Pearly razorfish</name>
    <name type="synonym">Hemipteronotus novacula</name>
    <dbReference type="NCBI Taxonomy" id="13765"/>
    <lineage>
        <taxon>Eukaryota</taxon>
        <taxon>Metazoa</taxon>
        <taxon>Chordata</taxon>
        <taxon>Craniata</taxon>
        <taxon>Vertebrata</taxon>
        <taxon>Euteleostomi</taxon>
        <taxon>Actinopterygii</taxon>
        <taxon>Neopterygii</taxon>
        <taxon>Teleostei</taxon>
        <taxon>Neoteleostei</taxon>
        <taxon>Acanthomorphata</taxon>
        <taxon>Eupercaria</taxon>
        <taxon>Labriformes</taxon>
        <taxon>Labridae</taxon>
        <taxon>Xyrichtys</taxon>
    </lineage>
</organism>
<proteinExistence type="inferred from homology"/>
<dbReference type="InterPro" id="IPR035897">
    <property type="entry name" value="Toll_tir_struct_dom_sf"/>
</dbReference>
<dbReference type="PRINTS" id="PR01536">
    <property type="entry name" value="INTRLKN1R12F"/>
</dbReference>
<dbReference type="SMART" id="SM00409">
    <property type="entry name" value="IG"/>
    <property type="match status" value="3"/>
</dbReference>
<dbReference type="GO" id="GO:0016787">
    <property type="term" value="F:hydrolase activity"/>
    <property type="evidence" value="ECO:0007669"/>
    <property type="project" value="UniProtKB-KW"/>
</dbReference>
<dbReference type="SMART" id="SM00255">
    <property type="entry name" value="TIR"/>
    <property type="match status" value="1"/>
</dbReference>
<evidence type="ECO:0000256" key="8">
    <source>
        <dbReference type="ARBA" id="ARBA00023319"/>
    </source>
</evidence>
<dbReference type="Gene3D" id="3.40.50.10140">
    <property type="entry name" value="Toll/interleukin-1 receptor homology (TIR) domain"/>
    <property type="match status" value="1"/>
</dbReference>
<dbReference type="Proteomes" id="UP001178508">
    <property type="component" value="Chromosome 18"/>
</dbReference>
<dbReference type="InterPro" id="IPR003599">
    <property type="entry name" value="Ig_sub"/>
</dbReference>
<sequence length="673" mass="76319">MRGSEVRFPLLALLRRVNFSHPSSVCSVPVCHFPQAMGMSSTLRSLLLFIGTHGICSGFLQENCTNYNLQFERVFSVPGDVAMLNSTLVSPDVFDFTSVPYNITWYNSKTGQEINNQTGRILVQGETLWFLRVTLEDDGDYVTVLRTPSRCYMQATKLVVEEPVAKQCGRPRKVYQTLTKGVSDMLSCPLLDHINKLKSYNIESSVKWYRGCEPIEDGTGKYTYWDMTKLKIDGVDSQNNGSYTCTLTFTLGGITGSMSETIDAWVREEYSLVPQVHEPANETVKAQIGSSFSRRCLVFVPCVGTPMVDIMWLVGHNFIDSNPDDRIYISEERVWQDAPLKGVWFERLLVFSELRKEDFNVNYTCRVYSNRGFPEGYFTLIQEDPNIILPIGLVLGGVTVLFINSVIIYYLLKVDIVLWFRRAFPVLYPNKDLDGKLYDAYVAYPQPCAAGFSEEVEEFALHTLSQVLEKTCGYKLFIAGRDSLPGEAIVDSVEQNLQASRRVLLLYTASTFISKRLTSSTSSYNNNNISKSSDGKTTDDSSSMDYDSDKEVYSDTRQPYECASAMYKALLEGSLKVVLVELEEISPAQLALFPESVRQLRKKQGAVCWWKNLKKRQRSGTCMRREDEEKGGQDTKLSPSSCPSSRFWKEMRYHMPVRGKRAMFPEKTSLLNL</sequence>
<feature type="domain" description="Ig-like" evidence="12">
    <location>
        <begin position="171"/>
        <end position="263"/>
    </location>
</feature>
<keyword evidence="6" id="KW-1015">Disulfide bond</keyword>
<keyword evidence="10" id="KW-0812">Transmembrane</keyword>
<keyword evidence="14" id="KW-1185">Reference proteome</keyword>
<dbReference type="PRINTS" id="PR01537">
    <property type="entry name" value="INTRLKN1R1F"/>
</dbReference>
<name>A0AAV1H4B2_XYRNO</name>
<keyword evidence="8" id="KW-0393">Immunoglobulin domain</keyword>
<keyword evidence="13" id="KW-0675">Receptor</keyword>
<evidence type="ECO:0000313" key="14">
    <source>
        <dbReference type="Proteomes" id="UP001178508"/>
    </source>
</evidence>
<feature type="region of interest" description="Disordered" evidence="9">
    <location>
        <begin position="620"/>
        <end position="641"/>
    </location>
</feature>
<evidence type="ECO:0000256" key="5">
    <source>
        <dbReference type="ARBA" id="ARBA00023027"/>
    </source>
</evidence>
<feature type="transmembrane region" description="Helical" evidence="10">
    <location>
        <begin position="387"/>
        <end position="412"/>
    </location>
</feature>
<evidence type="ECO:0000256" key="6">
    <source>
        <dbReference type="ARBA" id="ARBA00023157"/>
    </source>
</evidence>
<feature type="domain" description="Ig-like" evidence="12">
    <location>
        <begin position="274"/>
        <end position="367"/>
    </location>
</feature>
<keyword evidence="4" id="KW-0378">Hydrolase</keyword>
<dbReference type="AlphaFoldDB" id="A0AAV1H4B2"/>
<dbReference type="Pfam" id="PF01582">
    <property type="entry name" value="TIR"/>
    <property type="match status" value="1"/>
</dbReference>
<evidence type="ECO:0000256" key="2">
    <source>
        <dbReference type="ARBA" id="ARBA00022729"/>
    </source>
</evidence>
<dbReference type="PANTHER" id="PTHR11890:SF3">
    <property type="entry name" value="INTERLEUKIN-1 RECEPTOR TYPE 2"/>
    <property type="match status" value="1"/>
</dbReference>
<keyword evidence="7" id="KW-0325">Glycoprotein</keyword>
<dbReference type="InterPro" id="IPR013783">
    <property type="entry name" value="Ig-like_fold"/>
</dbReference>
<dbReference type="Gene3D" id="2.60.40.10">
    <property type="entry name" value="Immunoglobulins"/>
    <property type="match status" value="3"/>
</dbReference>
<dbReference type="InterPro" id="IPR000157">
    <property type="entry name" value="TIR_dom"/>
</dbReference>